<evidence type="ECO:0008006" key="4">
    <source>
        <dbReference type="Google" id="ProtNLM"/>
    </source>
</evidence>
<name>A0ABS7FNF9_9ACTN</name>
<comment type="caution">
    <text evidence="2">The sequence shown here is derived from an EMBL/GenBank/DDBJ whole genome shotgun (WGS) entry which is preliminary data.</text>
</comment>
<dbReference type="EMBL" id="JAIBOA010000003">
    <property type="protein sequence ID" value="MBW8481927.1"/>
    <property type="molecule type" value="Genomic_DNA"/>
</dbReference>
<feature type="signal peptide" evidence="1">
    <location>
        <begin position="1"/>
        <end position="30"/>
    </location>
</feature>
<evidence type="ECO:0000313" key="3">
    <source>
        <dbReference type="Proteomes" id="UP000774570"/>
    </source>
</evidence>
<accession>A0ABS7FNF9</accession>
<reference evidence="2 3" key="1">
    <citation type="submission" date="2021-07" db="EMBL/GenBank/DDBJ databases">
        <title>Actinomadura sp. PM05-2 isolated from lichen.</title>
        <authorList>
            <person name="Somphong A."/>
            <person name="Phongsopitanun W."/>
            <person name="Tanasupawat S."/>
            <person name="Peongsungnone V."/>
        </authorList>
    </citation>
    <scope>NUCLEOTIDE SEQUENCE [LARGE SCALE GENOMIC DNA]</scope>
    <source>
        <strain evidence="2 3">PM05-2</strain>
    </source>
</reference>
<gene>
    <name evidence="2" type="ORF">K1Y72_06085</name>
</gene>
<proteinExistence type="predicted"/>
<evidence type="ECO:0000256" key="1">
    <source>
        <dbReference type="SAM" id="SignalP"/>
    </source>
</evidence>
<evidence type="ECO:0000313" key="2">
    <source>
        <dbReference type="EMBL" id="MBW8481927.1"/>
    </source>
</evidence>
<dbReference type="Proteomes" id="UP000774570">
    <property type="component" value="Unassembled WGS sequence"/>
</dbReference>
<keyword evidence="1" id="KW-0732">Signal</keyword>
<sequence>MRANRKTIAAGVAAAGVLGAALYTTVPAFAGASPSPTASPQKDRPHKRARAFAAARDLRGVHGEATVQRKDGFHLLAWQRGQITGKSGALVTVRSADGVTWQWTTSGTTRVRKDRAKSTVAALANGDTVVVAGDRTGDTRTARVVRVPKK</sequence>
<protein>
    <recommendedName>
        <fullName evidence="4">DUF5666 domain-containing protein</fullName>
    </recommendedName>
</protein>
<feature type="chain" id="PRO_5045171416" description="DUF5666 domain-containing protein" evidence="1">
    <location>
        <begin position="31"/>
        <end position="150"/>
    </location>
</feature>
<dbReference type="RefSeq" id="WP_220164054.1">
    <property type="nucleotide sequence ID" value="NZ_JAIBOA010000003.1"/>
</dbReference>
<organism evidence="2 3">
    <name type="scientific">Actinomadura parmotrematis</name>
    <dbReference type="NCBI Taxonomy" id="2864039"/>
    <lineage>
        <taxon>Bacteria</taxon>
        <taxon>Bacillati</taxon>
        <taxon>Actinomycetota</taxon>
        <taxon>Actinomycetes</taxon>
        <taxon>Streptosporangiales</taxon>
        <taxon>Thermomonosporaceae</taxon>
        <taxon>Actinomadura</taxon>
    </lineage>
</organism>
<keyword evidence="3" id="KW-1185">Reference proteome</keyword>